<dbReference type="PANTHER" id="PTHR12147">
    <property type="entry name" value="METALLOPEPTIDASE M28 FAMILY MEMBER"/>
    <property type="match status" value="1"/>
</dbReference>
<dbReference type="GO" id="GO:0008235">
    <property type="term" value="F:metalloexopeptidase activity"/>
    <property type="evidence" value="ECO:0007669"/>
    <property type="project" value="InterPro"/>
</dbReference>
<feature type="domain" description="PA" evidence="2">
    <location>
        <begin position="145"/>
        <end position="246"/>
    </location>
</feature>
<dbReference type="SUPFAM" id="SSF52025">
    <property type="entry name" value="PA domain"/>
    <property type="match status" value="1"/>
</dbReference>
<comment type="caution">
    <text evidence="4">The sequence shown here is derived from an EMBL/GenBank/DDBJ whole genome shotgun (WGS) entry which is preliminary data.</text>
</comment>
<dbReference type="EMBL" id="MCBA01000151">
    <property type="protein sequence ID" value="RGP86207.1"/>
    <property type="molecule type" value="Genomic_DNA"/>
</dbReference>
<evidence type="ECO:0000313" key="4">
    <source>
        <dbReference type="EMBL" id="RGP86207.1"/>
    </source>
</evidence>
<dbReference type="GO" id="GO:0004177">
    <property type="term" value="F:aminopeptidase activity"/>
    <property type="evidence" value="ECO:0007669"/>
    <property type="project" value="UniProtKB-KW"/>
</dbReference>
<dbReference type="Pfam" id="PF04389">
    <property type="entry name" value="Peptidase_M28"/>
    <property type="match status" value="1"/>
</dbReference>
<sequence length="595" mass="64533">MMQVRTTTKTLLATSISTVLLSGCYWDDPQWVANKVSQSISRSDVVDHLQTLEGIASPTPDGTSLTRAAGSQGYQESVDYIIATMKELGYEVTTQEFDFRSWAELGGTKLNVAGVDLISAKQAPEGTEGDFSVLSYAGSSNGELTGELVFITPDFDFSSPNYDGSDGCEASDFTGIDLQGKIAVIQRGTCGFSDKVVNAQKAGAKAVIVFNQGNSAGRTGLFSGTLSNTSTATIPAFGVTFQLGKNWFDAAQSAAIPVTLTLNVDDKMIVTQNVLAETRKGNPDQIVMLGAHLDSVPEGPGINDNGSGTAGLLEYAEKLAKLKVPVKNKVRFAWWAAEEAGLVGSNHYTKTLFEPIYQQAQQQIMDELGISDPAQLTEAQKDLVEARYTQLNKIKLYLNFDMIGSPNYIFGVMDGDLSDTKDSPDNAYTGDFKPPFGTSDIELRFNQFFTDKGEGIIPQALSKRSDYAGFADWGVAFGGLFTGAEKTKTAEEVVKFGGEIDVAYDHCYHQACDDLNNISQKALYVNTQALAYVTTYYAMSKTLFPAEVSAQPKTMAKQSFRIQPVEKHRIGTTLKAAHSESDHGHFHGDFDQEKF</sequence>
<evidence type="ECO:0000256" key="1">
    <source>
        <dbReference type="SAM" id="MobiDB-lite"/>
    </source>
</evidence>
<feature type="domain" description="Peptidase M28" evidence="3">
    <location>
        <begin position="273"/>
        <end position="533"/>
    </location>
</feature>
<feature type="region of interest" description="Disordered" evidence="1">
    <location>
        <begin position="576"/>
        <end position="595"/>
    </location>
</feature>
<dbReference type="Gene3D" id="3.40.630.10">
    <property type="entry name" value="Zn peptidases"/>
    <property type="match status" value="2"/>
</dbReference>
<protein>
    <submittedName>
        <fullName evidence="4">Aminopeptidase</fullName>
    </submittedName>
</protein>
<dbReference type="InterPro" id="IPR003137">
    <property type="entry name" value="PA_domain"/>
</dbReference>
<dbReference type="InterPro" id="IPR046450">
    <property type="entry name" value="PA_dom_sf"/>
</dbReference>
<dbReference type="SUPFAM" id="SSF53187">
    <property type="entry name" value="Zn-dependent exopeptidases"/>
    <property type="match status" value="1"/>
</dbReference>
<dbReference type="Pfam" id="PF02225">
    <property type="entry name" value="PA"/>
    <property type="match status" value="1"/>
</dbReference>
<organism evidence="4 5">
    <name type="scientific">Vibrio cholerae</name>
    <dbReference type="NCBI Taxonomy" id="666"/>
    <lineage>
        <taxon>Bacteria</taxon>
        <taxon>Pseudomonadati</taxon>
        <taxon>Pseudomonadota</taxon>
        <taxon>Gammaproteobacteria</taxon>
        <taxon>Vibrionales</taxon>
        <taxon>Vibrionaceae</taxon>
        <taxon>Vibrio</taxon>
    </lineage>
</organism>
<dbReference type="PANTHER" id="PTHR12147:SF26">
    <property type="entry name" value="PEPTIDASE M28 DOMAIN-CONTAINING PROTEIN"/>
    <property type="match status" value="1"/>
</dbReference>
<reference evidence="4 5" key="1">
    <citation type="journal article" date="2017" name="Emerg. Infect. Dis.">
        <title>Carbapenemase VCC-1-Producing Vibrio cholerae in Coastal Waters of Germany.</title>
        <authorList>
            <person name="Hammerl J.A."/>
            <person name="Jackel C."/>
            <person name="Bortolaia V."/>
            <person name="Schwartz K."/>
            <person name="Bier N."/>
            <person name="Hendriksen R.S."/>
            <person name="Guerra B."/>
            <person name="Strauch E."/>
        </authorList>
    </citation>
    <scope>NUCLEOTIDE SEQUENCE [LARGE SCALE GENOMIC DNA]</scope>
    <source>
        <strain evidence="4 5">VN-2825</strain>
    </source>
</reference>
<gene>
    <name evidence="4" type="ORF">BC353_14420</name>
</gene>
<keyword evidence="4" id="KW-0378">Hydrolase</keyword>
<evidence type="ECO:0000259" key="2">
    <source>
        <dbReference type="Pfam" id="PF02225"/>
    </source>
</evidence>
<dbReference type="InterPro" id="IPR007484">
    <property type="entry name" value="Peptidase_M28"/>
</dbReference>
<dbReference type="CDD" id="cd00538">
    <property type="entry name" value="PA"/>
    <property type="match status" value="1"/>
</dbReference>
<dbReference type="GO" id="GO:0006508">
    <property type="term" value="P:proteolysis"/>
    <property type="evidence" value="ECO:0007669"/>
    <property type="project" value="InterPro"/>
</dbReference>
<dbReference type="Proteomes" id="UP000266701">
    <property type="component" value="Unassembled WGS sequence"/>
</dbReference>
<accession>A0A395TPQ0</accession>
<name>A0A395TPQ0_VIBCL</name>
<dbReference type="InterPro" id="IPR045175">
    <property type="entry name" value="M28_fam"/>
</dbReference>
<dbReference type="Gene3D" id="3.50.30.30">
    <property type="match status" value="1"/>
</dbReference>
<proteinExistence type="predicted"/>
<keyword evidence="4" id="KW-0031">Aminopeptidase</keyword>
<feature type="compositionally biased region" description="Basic and acidic residues" evidence="1">
    <location>
        <begin position="577"/>
        <end position="595"/>
    </location>
</feature>
<dbReference type="PROSITE" id="PS51257">
    <property type="entry name" value="PROKAR_LIPOPROTEIN"/>
    <property type="match status" value="1"/>
</dbReference>
<evidence type="ECO:0000259" key="3">
    <source>
        <dbReference type="Pfam" id="PF04389"/>
    </source>
</evidence>
<keyword evidence="4" id="KW-0645">Protease</keyword>
<evidence type="ECO:0000313" key="5">
    <source>
        <dbReference type="Proteomes" id="UP000266701"/>
    </source>
</evidence>
<dbReference type="AlphaFoldDB" id="A0A395TPQ0"/>